<dbReference type="NCBIfam" id="TIGR00792">
    <property type="entry name" value="gph"/>
    <property type="match status" value="1"/>
</dbReference>
<evidence type="ECO:0000256" key="8">
    <source>
        <dbReference type="SAM" id="Phobius"/>
    </source>
</evidence>
<feature type="transmembrane region" description="Helical" evidence="8">
    <location>
        <begin position="115"/>
        <end position="142"/>
    </location>
</feature>
<evidence type="ECO:0000256" key="4">
    <source>
        <dbReference type="ARBA" id="ARBA00022475"/>
    </source>
</evidence>
<evidence type="ECO:0000313" key="9">
    <source>
        <dbReference type="EMBL" id="SCW38862.1"/>
    </source>
</evidence>
<dbReference type="EMBL" id="FMTS01000001">
    <property type="protein sequence ID" value="SCW38862.1"/>
    <property type="molecule type" value="Genomic_DNA"/>
</dbReference>
<dbReference type="Proteomes" id="UP000199150">
    <property type="component" value="Unassembled WGS sequence"/>
</dbReference>
<dbReference type="GO" id="GO:0015293">
    <property type="term" value="F:symporter activity"/>
    <property type="evidence" value="ECO:0007669"/>
    <property type="project" value="InterPro"/>
</dbReference>
<feature type="transmembrane region" description="Helical" evidence="8">
    <location>
        <begin position="191"/>
        <end position="209"/>
    </location>
</feature>
<dbReference type="InterPro" id="IPR039672">
    <property type="entry name" value="MFS_2"/>
</dbReference>
<dbReference type="SUPFAM" id="SSF103473">
    <property type="entry name" value="MFS general substrate transporter"/>
    <property type="match status" value="1"/>
</dbReference>
<feature type="transmembrane region" description="Helical" evidence="8">
    <location>
        <begin position="410"/>
        <end position="434"/>
    </location>
</feature>
<keyword evidence="6 8" id="KW-1133">Transmembrane helix</keyword>
<dbReference type="PANTHER" id="PTHR11328:SF24">
    <property type="entry name" value="MAJOR FACILITATOR SUPERFAMILY (MFS) PROFILE DOMAIN-CONTAINING PROTEIN"/>
    <property type="match status" value="1"/>
</dbReference>
<dbReference type="Pfam" id="PF13347">
    <property type="entry name" value="MFS_2"/>
    <property type="match status" value="1"/>
</dbReference>
<proteinExistence type="inferred from homology"/>
<dbReference type="RefSeq" id="WP_090644079.1">
    <property type="nucleotide sequence ID" value="NZ_CBCRYE010000001.1"/>
</dbReference>
<keyword evidence="7 8" id="KW-0472">Membrane</keyword>
<reference evidence="10" key="1">
    <citation type="submission" date="2016-10" db="EMBL/GenBank/DDBJ databases">
        <authorList>
            <person name="Varghese N."/>
            <person name="Submissions S."/>
        </authorList>
    </citation>
    <scope>NUCLEOTIDE SEQUENCE [LARGE SCALE GENOMIC DNA]</scope>
    <source>
        <strain evidence="10">CGMCC 1.3431</strain>
    </source>
</reference>
<keyword evidence="4" id="KW-1003">Cell membrane</keyword>
<evidence type="ECO:0000256" key="6">
    <source>
        <dbReference type="ARBA" id="ARBA00022989"/>
    </source>
</evidence>
<dbReference type="GO" id="GO:0006814">
    <property type="term" value="P:sodium ion transport"/>
    <property type="evidence" value="ECO:0007669"/>
    <property type="project" value="InterPro"/>
</dbReference>
<dbReference type="CDD" id="cd17332">
    <property type="entry name" value="MFS_MelB_like"/>
    <property type="match status" value="1"/>
</dbReference>
<feature type="transmembrane region" description="Helical" evidence="8">
    <location>
        <begin position="273"/>
        <end position="292"/>
    </location>
</feature>
<evidence type="ECO:0000256" key="3">
    <source>
        <dbReference type="ARBA" id="ARBA00022448"/>
    </source>
</evidence>
<accession>A0A1G4Q2V9</accession>
<keyword evidence="5 8" id="KW-0812">Transmembrane</keyword>
<comment type="similarity">
    <text evidence="2">Belongs to the sodium:galactoside symporter (TC 2.A.2) family.</text>
</comment>
<dbReference type="Gene3D" id="1.20.1250.20">
    <property type="entry name" value="MFS general substrate transporter like domains"/>
    <property type="match status" value="2"/>
</dbReference>
<dbReference type="AlphaFoldDB" id="A0A1G4Q2V9"/>
<dbReference type="OrthoDB" id="9764596at2"/>
<dbReference type="InterPro" id="IPR018043">
    <property type="entry name" value="Na/Gal_symport_CS"/>
</dbReference>
<evidence type="ECO:0000256" key="2">
    <source>
        <dbReference type="ARBA" id="ARBA00009617"/>
    </source>
</evidence>
<feature type="transmembrane region" description="Helical" evidence="8">
    <location>
        <begin position="236"/>
        <end position="261"/>
    </location>
</feature>
<dbReference type="GO" id="GO:0008643">
    <property type="term" value="P:carbohydrate transport"/>
    <property type="evidence" value="ECO:0007669"/>
    <property type="project" value="InterPro"/>
</dbReference>
<evidence type="ECO:0000256" key="5">
    <source>
        <dbReference type="ARBA" id="ARBA00022692"/>
    </source>
</evidence>
<evidence type="ECO:0000313" key="10">
    <source>
        <dbReference type="Proteomes" id="UP000199150"/>
    </source>
</evidence>
<dbReference type="GO" id="GO:0005886">
    <property type="term" value="C:plasma membrane"/>
    <property type="evidence" value="ECO:0007669"/>
    <property type="project" value="UniProtKB-SubCell"/>
</dbReference>
<feature type="transmembrane region" description="Helical" evidence="8">
    <location>
        <begin position="24"/>
        <end position="41"/>
    </location>
</feature>
<evidence type="ECO:0000256" key="7">
    <source>
        <dbReference type="ARBA" id="ARBA00023136"/>
    </source>
</evidence>
<feature type="transmembrane region" description="Helical" evidence="8">
    <location>
        <begin position="378"/>
        <end position="398"/>
    </location>
</feature>
<feature type="transmembrane region" description="Helical" evidence="8">
    <location>
        <begin position="325"/>
        <end position="340"/>
    </location>
</feature>
<keyword evidence="3" id="KW-0813">Transport</keyword>
<feature type="transmembrane region" description="Helical" evidence="8">
    <location>
        <begin position="87"/>
        <end position="103"/>
    </location>
</feature>
<protein>
    <submittedName>
        <fullName evidence="9">Glycoside/pentoside/hexuronide:cation symporter, GPH family</fullName>
    </submittedName>
</protein>
<sequence>MTQDAKAAAPPGWLEKISYGSGDFGFNLYWTTISAFLLIFYTDSFGLNAAAAGTMLLTTKLVDAFADPIMGAVADRTRTKWGRFRPWLLWAAVPLAASGVLTFTTPDLDSTAKLIYAYATFALMMVIYSVINIPYGALSGVLTSEPQARTQLNSFRFVGGFLGGTFVTYMTPKLVKALGGANEVLGWQLTMTIYGVIACVLFVTLFLTARERVEPVAEQKVSPWKDIGDLLQNRPWLIMFVLALVVMVTISTRMGASAYYIKYYVGRPDQTGLFLTVYGGALAAGSLITPLLTRFIDKRRLLIILMVLVGVLSSVFVFIPKDQIGLMYALQIAIGLCLGPKSPLTFSMYADCADYNEWKTGRRATAMTFAAATFSQKLGGALASFVIASVLASLGYVANQAQSGASQTGIVWLVSVVPGAMALLAAVIMCFYNLTDKRLADIQAALAERKAQT</sequence>
<comment type="subcellular location">
    <subcellularLocation>
        <location evidence="1">Cell membrane</location>
        <topology evidence="1">Multi-pass membrane protein</topology>
    </subcellularLocation>
</comment>
<dbReference type="PROSITE" id="PS00872">
    <property type="entry name" value="NA_GALACTOSIDE_SYMP"/>
    <property type="match status" value="1"/>
</dbReference>
<keyword evidence="10" id="KW-1185">Reference proteome</keyword>
<feature type="transmembrane region" description="Helical" evidence="8">
    <location>
        <begin position="154"/>
        <end position="171"/>
    </location>
</feature>
<evidence type="ECO:0000256" key="1">
    <source>
        <dbReference type="ARBA" id="ARBA00004651"/>
    </source>
</evidence>
<name>A0A1G4Q2V9_9CAUL</name>
<feature type="transmembrane region" description="Helical" evidence="8">
    <location>
        <begin position="301"/>
        <end position="319"/>
    </location>
</feature>
<dbReference type="PANTHER" id="PTHR11328">
    <property type="entry name" value="MAJOR FACILITATOR SUPERFAMILY DOMAIN-CONTAINING PROTEIN"/>
    <property type="match status" value="1"/>
</dbReference>
<dbReference type="InterPro" id="IPR036259">
    <property type="entry name" value="MFS_trans_sf"/>
</dbReference>
<dbReference type="InterPro" id="IPR001927">
    <property type="entry name" value="Na/Gal_symport"/>
</dbReference>
<gene>
    <name evidence="9" type="ORF">SAMN02927928_0876</name>
</gene>
<organism evidence="9 10">
    <name type="scientific">Asticcacaulis taihuensis</name>
    <dbReference type="NCBI Taxonomy" id="260084"/>
    <lineage>
        <taxon>Bacteria</taxon>
        <taxon>Pseudomonadati</taxon>
        <taxon>Pseudomonadota</taxon>
        <taxon>Alphaproteobacteria</taxon>
        <taxon>Caulobacterales</taxon>
        <taxon>Caulobacteraceae</taxon>
        <taxon>Asticcacaulis</taxon>
    </lineage>
</organism>
<dbReference type="STRING" id="260084.SAMN02927928_0876"/>